<keyword evidence="5 7" id="KW-1133">Transmembrane helix</keyword>
<evidence type="ECO:0000256" key="6">
    <source>
        <dbReference type="ARBA" id="ARBA00023136"/>
    </source>
</evidence>
<keyword evidence="4 7" id="KW-0812">Transmembrane</keyword>
<feature type="transmembrane region" description="Helical" evidence="7">
    <location>
        <begin position="304"/>
        <end position="323"/>
    </location>
</feature>
<dbReference type="Pfam" id="PF07690">
    <property type="entry name" value="MFS_1"/>
    <property type="match status" value="2"/>
</dbReference>
<feature type="transmembrane region" description="Helical" evidence="7">
    <location>
        <begin position="42"/>
        <end position="64"/>
    </location>
</feature>
<protein>
    <submittedName>
        <fullName evidence="9">MFS transporter</fullName>
    </submittedName>
</protein>
<dbReference type="EMBL" id="CP093366">
    <property type="protein sequence ID" value="UQS82036.1"/>
    <property type="molecule type" value="Genomic_DNA"/>
</dbReference>
<dbReference type="InterPro" id="IPR050171">
    <property type="entry name" value="MFS_Transporters"/>
</dbReference>
<dbReference type="PROSITE" id="PS50850">
    <property type="entry name" value="MFS"/>
    <property type="match status" value="1"/>
</dbReference>
<feature type="transmembrane region" description="Helical" evidence="7">
    <location>
        <begin position="134"/>
        <end position="154"/>
    </location>
</feature>
<accession>A0ABY4P940</accession>
<evidence type="ECO:0000313" key="9">
    <source>
        <dbReference type="EMBL" id="UQS82036.1"/>
    </source>
</evidence>
<feature type="transmembrane region" description="Helical" evidence="7">
    <location>
        <begin position="211"/>
        <end position="230"/>
    </location>
</feature>
<dbReference type="InterPro" id="IPR020846">
    <property type="entry name" value="MFS_dom"/>
</dbReference>
<dbReference type="SUPFAM" id="SSF103473">
    <property type="entry name" value="MFS general substrate transporter"/>
    <property type="match status" value="1"/>
</dbReference>
<dbReference type="InterPro" id="IPR036259">
    <property type="entry name" value="MFS_trans_sf"/>
</dbReference>
<feature type="domain" description="Major facilitator superfamily (MFS) profile" evidence="8">
    <location>
        <begin position="5"/>
        <end position="395"/>
    </location>
</feature>
<feature type="transmembrane region" description="Helical" evidence="7">
    <location>
        <begin position="96"/>
        <end position="122"/>
    </location>
</feature>
<keyword evidence="10" id="KW-1185">Reference proteome</keyword>
<feature type="transmembrane region" description="Helical" evidence="7">
    <location>
        <begin position="371"/>
        <end position="390"/>
    </location>
</feature>
<feature type="transmembrane region" description="Helical" evidence="7">
    <location>
        <begin position="71"/>
        <end position="90"/>
    </location>
</feature>
<dbReference type="RefSeq" id="WP_249514306.1">
    <property type="nucleotide sequence ID" value="NZ_CP093366.1"/>
</dbReference>
<name>A0ABY4P940_9LACO</name>
<evidence type="ECO:0000256" key="4">
    <source>
        <dbReference type="ARBA" id="ARBA00022692"/>
    </source>
</evidence>
<keyword evidence="2" id="KW-0813">Transport</keyword>
<evidence type="ECO:0000256" key="5">
    <source>
        <dbReference type="ARBA" id="ARBA00022989"/>
    </source>
</evidence>
<feature type="transmembrane region" description="Helical" evidence="7">
    <location>
        <begin position="160"/>
        <end position="178"/>
    </location>
</feature>
<comment type="subcellular location">
    <subcellularLocation>
        <location evidence="1">Cell membrane</location>
        <topology evidence="1">Multi-pass membrane protein</topology>
    </subcellularLocation>
</comment>
<feature type="transmembrane region" description="Helical" evidence="7">
    <location>
        <begin position="344"/>
        <end position="365"/>
    </location>
</feature>
<dbReference type="PANTHER" id="PTHR23517">
    <property type="entry name" value="RESISTANCE PROTEIN MDTM, PUTATIVE-RELATED-RELATED"/>
    <property type="match status" value="1"/>
</dbReference>
<keyword evidence="3" id="KW-1003">Cell membrane</keyword>
<reference evidence="9" key="1">
    <citation type="journal article" date="2022" name="Int. J. Syst. Evol. Microbiol.">
        <title>Apilactobacillus apisilvae sp. nov., Nicolia spurrieriana gen. nov. sp. nov., Bombilactobacillus folatiphilus sp. nov. and Bombilactobacillus thymidiniphilus sp. nov., four new lactic acid bacterial isolates from stingless bees Tetragonula carbonaria and Austroplebeia australis.</title>
        <authorList>
            <person name="Oliphant S.A."/>
            <person name="Watson-Haigh N.S."/>
            <person name="Sumby K.M."/>
            <person name="Gardner J."/>
            <person name="Groom S."/>
            <person name="Jiranek V."/>
        </authorList>
    </citation>
    <scope>NUCLEOTIDE SEQUENCE</scope>
    <source>
        <strain evidence="9">SG4_D2</strain>
    </source>
</reference>
<feature type="transmembrane region" description="Helical" evidence="7">
    <location>
        <begin position="7"/>
        <end position="30"/>
    </location>
</feature>
<gene>
    <name evidence="9" type="ORF">MOO45_07560</name>
</gene>
<keyword evidence="6 7" id="KW-0472">Membrane</keyword>
<evidence type="ECO:0000256" key="1">
    <source>
        <dbReference type="ARBA" id="ARBA00004651"/>
    </source>
</evidence>
<sequence>MKNAQRRWLLIMNVIFNLVMGFILPVNTIFITKYLHESMVTAGFVLMIYSLMMMIGNVLGGYLFDHFSHQATLNSGYLIAALAFLLLARWHSWPIYAVLLILAGLGMGIASTAVNSYTALVAQQSLQSQQIFNIMYLAANVGIAVGSMLVSVIFQYSIFLTFFLPAVCFLLCLWIVFAKGTALDGCFQNQNDIQSNFQVNLSKSATLKSTALQINLVLICVAIFIVWLGYCQWDSNLSIYMLNQHLSMHQYSLLFSVNAASLIIIQPLMNRLTEHFLKSIKWQIVLGIFIMGSSFLWLPDARLYGRYVVSMLILTIGESITFPTIPSLLNQFSNENNRGRYQSFYVVFSSLGRAIGPYVGSLIVAEFSFNILFYLTVGGFLLVAVGVMFVREVRSI</sequence>
<dbReference type="Gene3D" id="1.20.1250.20">
    <property type="entry name" value="MFS general substrate transporter like domains"/>
    <property type="match status" value="2"/>
</dbReference>
<dbReference type="InterPro" id="IPR011701">
    <property type="entry name" value="MFS"/>
</dbReference>
<dbReference type="Proteomes" id="UP000831495">
    <property type="component" value="Chromosome"/>
</dbReference>
<dbReference type="PANTHER" id="PTHR23517:SF10">
    <property type="entry name" value="MAJOR FACILITATOR SUPERFAMILY (MFS) PROFILE DOMAIN-CONTAINING PROTEIN"/>
    <property type="match status" value="1"/>
</dbReference>
<evidence type="ECO:0000259" key="8">
    <source>
        <dbReference type="PROSITE" id="PS50850"/>
    </source>
</evidence>
<evidence type="ECO:0000256" key="2">
    <source>
        <dbReference type="ARBA" id="ARBA00022448"/>
    </source>
</evidence>
<organism evidence="9 10">
    <name type="scientific">Bombilactobacillus folatiphilus</name>
    <dbReference type="NCBI Taxonomy" id="2923362"/>
    <lineage>
        <taxon>Bacteria</taxon>
        <taxon>Bacillati</taxon>
        <taxon>Bacillota</taxon>
        <taxon>Bacilli</taxon>
        <taxon>Lactobacillales</taxon>
        <taxon>Lactobacillaceae</taxon>
        <taxon>Bombilactobacillus</taxon>
    </lineage>
</organism>
<proteinExistence type="predicted"/>
<evidence type="ECO:0000256" key="3">
    <source>
        <dbReference type="ARBA" id="ARBA00022475"/>
    </source>
</evidence>
<feature type="transmembrane region" description="Helical" evidence="7">
    <location>
        <begin position="280"/>
        <end position="298"/>
    </location>
</feature>
<evidence type="ECO:0000256" key="7">
    <source>
        <dbReference type="SAM" id="Phobius"/>
    </source>
</evidence>
<evidence type="ECO:0000313" key="10">
    <source>
        <dbReference type="Proteomes" id="UP000831495"/>
    </source>
</evidence>
<feature type="transmembrane region" description="Helical" evidence="7">
    <location>
        <begin position="250"/>
        <end position="268"/>
    </location>
</feature>